<evidence type="ECO:0000256" key="1">
    <source>
        <dbReference type="SAM" id="Phobius"/>
    </source>
</evidence>
<dbReference type="InterPro" id="IPR015837">
    <property type="entry name" value="UCP026622_CAAX_protease"/>
</dbReference>
<feature type="transmembrane region" description="Helical" evidence="1">
    <location>
        <begin position="169"/>
        <end position="189"/>
    </location>
</feature>
<keyword evidence="4" id="KW-1185">Reference proteome</keyword>
<feature type="transmembrane region" description="Helical" evidence="1">
    <location>
        <begin position="209"/>
        <end position="228"/>
    </location>
</feature>
<keyword evidence="3" id="KW-0378">Hydrolase</keyword>
<comment type="caution">
    <text evidence="3">The sequence shown here is derived from an EMBL/GenBank/DDBJ whole genome shotgun (WGS) entry which is preliminary data.</text>
</comment>
<dbReference type="GO" id="GO:0016787">
    <property type="term" value="F:hydrolase activity"/>
    <property type="evidence" value="ECO:0007669"/>
    <property type="project" value="UniProtKB-KW"/>
</dbReference>
<evidence type="ECO:0000259" key="2">
    <source>
        <dbReference type="Pfam" id="PF02517"/>
    </source>
</evidence>
<reference evidence="4" key="1">
    <citation type="journal article" date="2019" name="Int. J. Syst. Evol. Microbiol.">
        <title>The Global Catalogue of Microorganisms (GCM) 10K type strain sequencing project: providing services to taxonomists for standard genome sequencing and annotation.</title>
        <authorList>
            <consortium name="The Broad Institute Genomics Platform"/>
            <consortium name="The Broad Institute Genome Sequencing Center for Infectious Disease"/>
            <person name="Wu L."/>
            <person name="Ma J."/>
        </authorList>
    </citation>
    <scope>NUCLEOTIDE SEQUENCE [LARGE SCALE GENOMIC DNA]</scope>
    <source>
        <strain evidence="4">JCM 11882</strain>
    </source>
</reference>
<organism evidence="3 4">
    <name type="scientific">Dietzia aurantiaca</name>
    <dbReference type="NCBI Taxonomy" id="983873"/>
    <lineage>
        <taxon>Bacteria</taxon>
        <taxon>Bacillati</taxon>
        <taxon>Actinomycetota</taxon>
        <taxon>Actinomycetes</taxon>
        <taxon>Mycobacteriales</taxon>
        <taxon>Dietziaceae</taxon>
        <taxon>Dietzia</taxon>
    </lineage>
</organism>
<feature type="transmembrane region" description="Helical" evidence="1">
    <location>
        <begin position="130"/>
        <end position="148"/>
    </location>
</feature>
<protein>
    <submittedName>
        <fullName evidence="3">CPBP family intramembrane glutamic endopeptidase</fullName>
        <ecNumber evidence="3">3.4.-.-</ecNumber>
    </submittedName>
</protein>
<dbReference type="RefSeq" id="WP_344993475.1">
    <property type="nucleotide sequence ID" value="NZ_BAABCD010000021.1"/>
</dbReference>
<dbReference type="EMBL" id="JBHSHP010000059">
    <property type="protein sequence ID" value="MFC4756308.1"/>
    <property type="molecule type" value="Genomic_DNA"/>
</dbReference>
<dbReference type="Pfam" id="PF02517">
    <property type="entry name" value="Rce1-like"/>
    <property type="match status" value="1"/>
</dbReference>
<dbReference type="PIRSF" id="PIRSF026622">
    <property type="entry name" value="Proteas_026622"/>
    <property type="match status" value="1"/>
</dbReference>
<proteinExistence type="predicted"/>
<feature type="transmembrane region" description="Helical" evidence="1">
    <location>
        <begin position="240"/>
        <end position="260"/>
    </location>
</feature>
<feature type="transmembrane region" description="Helical" evidence="1">
    <location>
        <begin position="95"/>
        <end position="118"/>
    </location>
</feature>
<dbReference type="InterPro" id="IPR003675">
    <property type="entry name" value="Rce1/LyrA-like_dom"/>
</dbReference>
<gene>
    <name evidence="3" type="ORF">ACFO7U_16160</name>
</gene>
<sequence length="262" mass="27038">MGHDTRGMDVGSGMVALMSSPHPLPSRRLRLRGVAGVVGVLGALAAINLTANLADLAHREWVIPIAVLALVAVVKARGMHWSELGLSLRHMPRGLAYGVAATAAVAAVVTAGCLIPATSPFFLSERYSDLRMAVFSALVLIPLMTVLPEEFAFRGVLQGALERTFGTKGVFVVGSIAFGLWHVTTSLGLTSGNAGLSGLLGTGLGGQLAGIALAVVATSVAGAGFIWFRRRSRSLLAPIGLHWAFNAVGALAAALTWRAVAG</sequence>
<name>A0ABV9PWW7_9ACTN</name>
<evidence type="ECO:0000313" key="3">
    <source>
        <dbReference type="EMBL" id="MFC4756308.1"/>
    </source>
</evidence>
<dbReference type="EC" id="3.4.-.-" evidence="3"/>
<evidence type="ECO:0000313" key="4">
    <source>
        <dbReference type="Proteomes" id="UP001595836"/>
    </source>
</evidence>
<feature type="transmembrane region" description="Helical" evidence="1">
    <location>
        <begin position="29"/>
        <end position="50"/>
    </location>
</feature>
<feature type="transmembrane region" description="Helical" evidence="1">
    <location>
        <begin position="56"/>
        <end position="74"/>
    </location>
</feature>
<keyword evidence="1" id="KW-0472">Membrane</keyword>
<dbReference type="Proteomes" id="UP001595836">
    <property type="component" value="Unassembled WGS sequence"/>
</dbReference>
<feature type="domain" description="CAAX prenyl protease 2/Lysostaphin resistance protein A-like" evidence="2">
    <location>
        <begin position="135"/>
        <end position="248"/>
    </location>
</feature>
<keyword evidence="1" id="KW-0812">Transmembrane</keyword>
<accession>A0ABV9PWW7</accession>
<keyword evidence="1" id="KW-1133">Transmembrane helix</keyword>